<gene>
    <name evidence="2" type="ORF">LTR97_002247</name>
</gene>
<evidence type="ECO:0000256" key="1">
    <source>
        <dbReference type="SAM" id="Phobius"/>
    </source>
</evidence>
<keyword evidence="1" id="KW-1133">Transmembrane helix</keyword>
<feature type="transmembrane region" description="Helical" evidence="1">
    <location>
        <begin position="6"/>
        <end position="26"/>
    </location>
</feature>
<evidence type="ECO:0000313" key="2">
    <source>
        <dbReference type="EMBL" id="KAK5705132.1"/>
    </source>
</evidence>
<dbReference type="Proteomes" id="UP001310594">
    <property type="component" value="Unassembled WGS sequence"/>
</dbReference>
<keyword evidence="1" id="KW-0812">Transmembrane</keyword>
<proteinExistence type="predicted"/>
<name>A0AAN8A4M7_9PEZI</name>
<dbReference type="EMBL" id="JAVRQU010000003">
    <property type="protein sequence ID" value="KAK5705132.1"/>
    <property type="molecule type" value="Genomic_DNA"/>
</dbReference>
<evidence type="ECO:0000313" key="3">
    <source>
        <dbReference type="Proteomes" id="UP001310594"/>
    </source>
</evidence>
<sequence>MRHEDVVSGSLLLAYVAFFVFLAWLVSWPPVATPPMAVSSSLAMATRTVAMTRRGDGRAVAATSRRGSEACEGFVCEGDYLAMHVPMQLPLDPGRITIDLDGYDVLRHFSNAKPSKALRDLLESAYAIIRLI</sequence>
<dbReference type="AlphaFoldDB" id="A0AAN8A4M7"/>
<keyword evidence="1" id="KW-0472">Membrane</keyword>
<comment type="caution">
    <text evidence="2">The sequence shown here is derived from an EMBL/GenBank/DDBJ whole genome shotgun (WGS) entry which is preliminary data.</text>
</comment>
<organism evidence="2 3">
    <name type="scientific">Elasticomyces elasticus</name>
    <dbReference type="NCBI Taxonomy" id="574655"/>
    <lineage>
        <taxon>Eukaryota</taxon>
        <taxon>Fungi</taxon>
        <taxon>Dikarya</taxon>
        <taxon>Ascomycota</taxon>
        <taxon>Pezizomycotina</taxon>
        <taxon>Dothideomycetes</taxon>
        <taxon>Dothideomycetidae</taxon>
        <taxon>Mycosphaerellales</taxon>
        <taxon>Teratosphaeriaceae</taxon>
        <taxon>Elasticomyces</taxon>
    </lineage>
</organism>
<reference evidence="2" key="1">
    <citation type="submission" date="2023-08" db="EMBL/GenBank/DDBJ databases">
        <title>Black Yeasts Isolated from many extreme environments.</title>
        <authorList>
            <person name="Coleine C."/>
            <person name="Stajich J.E."/>
            <person name="Selbmann L."/>
        </authorList>
    </citation>
    <scope>NUCLEOTIDE SEQUENCE</scope>
    <source>
        <strain evidence="2">CCFEE 5810</strain>
    </source>
</reference>
<accession>A0AAN8A4M7</accession>
<protein>
    <submittedName>
        <fullName evidence="2">Uncharacterized protein</fullName>
    </submittedName>
</protein>